<gene>
    <name evidence="2" type="ORF">PRZ01_07205</name>
</gene>
<feature type="transmembrane region" description="Helical" evidence="1">
    <location>
        <begin position="204"/>
        <end position="221"/>
    </location>
</feature>
<evidence type="ECO:0000313" key="3">
    <source>
        <dbReference type="Proteomes" id="UP001219862"/>
    </source>
</evidence>
<feature type="transmembrane region" description="Helical" evidence="1">
    <location>
        <begin position="129"/>
        <end position="153"/>
    </location>
</feature>
<evidence type="ECO:0008006" key="4">
    <source>
        <dbReference type="Google" id="ProtNLM"/>
    </source>
</evidence>
<feature type="transmembrane region" description="Helical" evidence="1">
    <location>
        <begin position="760"/>
        <end position="785"/>
    </location>
</feature>
<feature type="transmembrane region" description="Helical" evidence="1">
    <location>
        <begin position="520"/>
        <end position="543"/>
    </location>
</feature>
<feature type="transmembrane region" description="Helical" evidence="1">
    <location>
        <begin position="91"/>
        <end position="109"/>
    </location>
</feature>
<feature type="transmembrane region" description="Helical" evidence="1">
    <location>
        <begin position="241"/>
        <end position="268"/>
    </location>
</feature>
<feature type="transmembrane region" description="Helical" evidence="1">
    <location>
        <begin position="275"/>
        <end position="291"/>
    </location>
</feature>
<dbReference type="EMBL" id="JAQQXS010000005">
    <property type="protein sequence ID" value="MDC8784975.1"/>
    <property type="molecule type" value="Genomic_DNA"/>
</dbReference>
<keyword evidence="1" id="KW-0812">Transmembrane</keyword>
<name>A0ABT5KR96_9BURK</name>
<keyword evidence="1" id="KW-0472">Membrane</keyword>
<feature type="transmembrane region" description="Helical" evidence="1">
    <location>
        <begin position="173"/>
        <end position="192"/>
    </location>
</feature>
<keyword evidence="3" id="KW-1185">Reference proteome</keyword>
<sequence>MSRSTPSPATPPASPHSRRLAFLPLLMGLPCALAGAWLASHHPLSGIGAAALFALVLALAFRAWTWTPLILGVLPILGLASWSGWLTVEELDLLVLAAAAGAYLAWGLAPRPRERHRQSSTKARQALVLTPAVSLLLLAMAVALLTATVRGVADAGGLTWGWFQGYHEPLNSVRVGKSFFQALLMLPLWMEVGARQPKQVGRTLLWGLSLAVLCVSLAALWERVAFPGLLNFSSDYRTTALFWEMHVGGAALDACLSMSIPFAVLALLRAQTRSTFAALTGLSLLAAYVALTTFSRIVYVSVPLGVVLMGVLRARQTGVPAIDAVAVADRPATAATGRPPAGEVRVGMALWALALLVSAGLVFAGGGGYRALLALVGAALSLLALPQLLWQQPLRQRRSAWFIGLVGACVLSSLCGLLVLWFTKLAYVLYALVLALNLGLCWRLRARPWHESHAVLLVGAWLWLLGGTVLVAGNWGGMQAGVLTLLAVLMLAGLMLLTLLRPGLWPWGRRNSQQQWRHKALMFVGLLIASAAVAALSGGTYLLNRAANSQDDWQGRERHWRQSLGLLSGADERWLGKGAGRFLAGQYFSGLPDSHVGDYRVKHEEAQSYLALSAGQHMLGHGEMFRVWQRIAPPQGNVQLMLRARAVKPVSLHVEVCARHLLYPDSCLSHTQELAASPDWQTLQIPLGTAAEMGGAWYAPRLVSFALAVGNMRGQVDLTQMALHDSSGRDLLANGNFDQEMARWFFSSDRHHMPWHAKNLIVHVLYEQGIVGLLLLLAAVGLAFWNVCVGRGRQHEVAPALAAALLGFLIVGAVDSLLDTPRISFMFYTLLLHALTLQGASPHAARTLTRL</sequence>
<evidence type="ECO:0000256" key="1">
    <source>
        <dbReference type="SAM" id="Phobius"/>
    </source>
</evidence>
<comment type="caution">
    <text evidence="2">The sequence shown here is derived from an EMBL/GenBank/DDBJ whole genome shotgun (WGS) entry which is preliminary data.</text>
</comment>
<reference evidence="2 3" key="1">
    <citation type="submission" date="2022-10" db="EMBL/GenBank/DDBJ databases">
        <title>paucibacter sp. hw8 Genome sequencing.</title>
        <authorList>
            <person name="Park S."/>
        </authorList>
    </citation>
    <scope>NUCLEOTIDE SEQUENCE [LARGE SCALE GENOMIC DNA]</scope>
    <source>
        <strain evidence="3">hw8</strain>
    </source>
</reference>
<feature type="transmembrane region" description="Helical" evidence="1">
    <location>
        <begin position="68"/>
        <end position="85"/>
    </location>
</feature>
<feature type="transmembrane region" description="Helical" evidence="1">
    <location>
        <begin position="481"/>
        <end position="500"/>
    </location>
</feature>
<feature type="transmembrane region" description="Helical" evidence="1">
    <location>
        <begin position="401"/>
        <end position="419"/>
    </location>
</feature>
<feature type="transmembrane region" description="Helical" evidence="1">
    <location>
        <begin position="346"/>
        <end position="365"/>
    </location>
</feature>
<organism evidence="2 3">
    <name type="scientific">Roseateles koreensis</name>
    <dbReference type="NCBI Taxonomy" id="2987526"/>
    <lineage>
        <taxon>Bacteria</taxon>
        <taxon>Pseudomonadati</taxon>
        <taxon>Pseudomonadota</taxon>
        <taxon>Betaproteobacteria</taxon>
        <taxon>Burkholderiales</taxon>
        <taxon>Sphaerotilaceae</taxon>
        <taxon>Roseateles</taxon>
    </lineage>
</organism>
<feature type="transmembrane region" description="Helical" evidence="1">
    <location>
        <begin position="44"/>
        <end position="61"/>
    </location>
</feature>
<proteinExistence type="predicted"/>
<evidence type="ECO:0000313" key="2">
    <source>
        <dbReference type="EMBL" id="MDC8784975.1"/>
    </source>
</evidence>
<protein>
    <recommendedName>
        <fullName evidence="4">O-antigen ligase</fullName>
    </recommendedName>
</protein>
<feature type="transmembrane region" description="Helical" evidence="1">
    <location>
        <begin position="797"/>
        <end position="814"/>
    </location>
</feature>
<dbReference type="Proteomes" id="UP001219862">
    <property type="component" value="Unassembled WGS sequence"/>
</dbReference>
<feature type="transmembrane region" description="Helical" evidence="1">
    <location>
        <begin position="454"/>
        <end position="475"/>
    </location>
</feature>
<feature type="transmembrane region" description="Helical" evidence="1">
    <location>
        <begin position="425"/>
        <end position="442"/>
    </location>
</feature>
<feature type="transmembrane region" description="Helical" evidence="1">
    <location>
        <begin position="371"/>
        <end position="389"/>
    </location>
</feature>
<keyword evidence="1" id="KW-1133">Transmembrane helix</keyword>
<accession>A0ABT5KR96</accession>
<feature type="transmembrane region" description="Helical" evidence="1">
    <location>
        <begin position="20"/>
        <end position="38"/>
    </location>
</feature>